<evidence type="ECO:0000313" key="2">
    <source>
        <dbReference type="EMBL" id="RWR97503.1"/>
    </source>
</evidence>
<evidence type="ECO:0000256" key="1">
    <source>
        <dbReference type="SAM" id="MobiDB-lite"/>
    </source>
</evidence>
<organism evidence="2 3">
    <name type="scientific">Cinnamomum micranthum f. kanehirae</name>
    <dbReference type="NCBI Taxonomy" id="337451"/>
    <lineage>
        <taxon>Eukaryota</taxon>
        <taxon>Viridiplantae</taxon>
        <taxon>Streptophyta</taxon>
        <taxon>Embryophyta</taxon>
        <taxon>Tracheophyta</taxon>
        <taxon>Spermatophyta</taxon>
        <taxon>Magnoliopsida</taxon>
        <taxon>Magnoliidae</taxon>
        <taxon>Laurales</taxon>
        <taxon>Lauraceae</taxon>
        <taxon>Cinnamomum</taxon>
    </lineage>
</organism>
<accession>A0A3S3NRZ8</accession>
<dbReference type="InterPro" id="IPR043459">
    <property type="entry name" value="NFD6/NOXY2-like"/>
</dbReference>
<sequence>MAAVARARSLFRSAPLRNVAAKLAAQPKPTSPSSSKRIPLLSSPPRFLRTPVEMSCCVESLLPLHSATASAVLSSMLAASRRSYGWLSDDIG</sequence>
<dbReference type="PANTHER" id="PTHR33156">
    <property type="entry name" value="OS02G0230000 PROTEIN"/>
    <property type="match status" value="1"/>
</dbReference>
<dbReference type="GO" id="GO:0005739">
    <property type="term" value="C:mitochondrion"/>
    <property type="evidence" value="ECO:0007669"/>
    <property type="project" value="TreeGrafter"/>
</dbReference>
<name>A0A3S3NRZ8_9MAGN</name>
<dbReference type="Proteomes" id="UP000283530">
    <property type="component" value="Unassembled WGS sequence"/>
</dbReference>
<gene>
    <name evidence="2" type="ORF">CKAN_02693900</name>
</gene>
<dbReference type="AlphaFoldDB" id="A0A3S3NRZ8"/>
<reference evidence="2 3" key="1">
    <citation type="journal article" date="2019" name="Nat. Plants">
        <title>Stout camphor tree genome fills gaps in understanding of flowering plant genome evolution.</title>
        <authorList>
            <person name="Chaw S.M."/>
            <person name="Liu Y.C."/>
            <person name="Wu Y.W."/>
            <person name="Wang H.Y."/>
            <person name="Lin C.I."/>
            <person name="Wu C.S."/>
            <person name="Ke H.M."/>
            <person name="Chang L.Y."/>
            <person name="Hsu C.Y."/>
            <person name="Yang H.T."/>
            <person name="Sudianto E."/>
            <person name="Hsu M.H."/>
            <person name="Wu K.P."/>
            <person name="Wang L.N."/>
            <person name="Leebens-Mack J.H."/>
            <person name="Tsai I.J."/>
        </authorList>
    </citation>
    <scope>NUCLEOTIDE SEQUENCE [LARGE SCALE GENOMIC DNA]</scope>
    <source>
        <strain evidence="3">cv. Chaw 1501</strain>
        <tissue evidence="2">Young leaves</tissue>
    </source>
</reference>
<dbReference type="PANTHER" id="PTHR33156:SF59">
    <property type="entry name" value="PROTEIN NUCLEAR FUSION DEFECTIVE 6, CHLOROPLASTIC_MITOCHONDRIAL-LIKE"/>
    <property type="match status" value="1"/>
</dbReference>
<evidence type="ECO:0000313" key="3">
    <source>
        <dbReference type="Proteomes" id="UP000283530"/>
    </source>
</evidence>
<dbReference type="EMBL" id="QPKB01000013">
    <property type="protein sequence ID" value="RWR97503.1"/>
    <property type="molecule type" value="Genomic_DNA"/>
</dbReference>
<dbReference type="OrthoDB" id="736963at2759"/>
<protein>
    <submittedName>
        <fullName evidence="2">Protein NUCLEAR FUSION DEFECTIVE 6, chloroplastic/mitochondrial-like protein isoform X2</fullName>
    </submittedName>
</protein>
<proteinExistence type="predicted"/>
<comment type="caution">
    <text evidence="2">The sequence shown here is derived from an EMBL/GenBank/DDBJ whole genome shotgun (WGS) entry which is preliminary data.</text>
</comment>
<feature type="region of interest" description="Disordered" evidence="1">
    <location>
        <begin position="22"/>
        <end position="42"/>
    </location>
</feature>
<keyword evidence="3" id="KW-1185">Reference proteome</keyword>